<name>A0A382UJZ3_9ZZZZ</name>
<evidence type="ECO:0000313" key="1">
    <source>
        <dbReference type="EMBL" id="SVD34018.1"/>
    </source>
</evidence>
<feature type="non-terminal residue" evidence="1">
    <location>
        <position position="142"/>
    </location>
</feature>
<sequence length="142" mass="16616">MILAFFLVFVAFTLHPETAHHLEKNFRNNMIRSFEDSGMPTQFHDLELSLWPLLIKWPLMNIARNSAPQLPNSWLQIFQSIELSNCTLSISPGWFRLNAELQCKKIDVRHLPLRWLPVVSLNSALSTDFYFVRSDFRNLEGK</sequence>
<gene>
    <name evidence="1" type="ORF">METZ01_LOCUS386872</name>
</gene>
<organism evidence="1">
    <name type="scientific">marine metagenome</name>
    <dbReference type="NCBI Taxonomy" id="408172"/>
    <lineage>
        <taxon>unclassified sequences</taxon>
        <taxon>metagenomes</taxon>
        <taxon>ecological metagenomes</taxon>
    </lineage>
</organism>
<protein>
    <submittedName>
        <fullName evidence="1">Uncharacterized protein</fullName>
    </submittedName>
</protein>
<accession>A0A382UJZ3</accession>
<dbReference type="AlphaFoldDB" id="A0A382UJZ3"/>
<dbReference type="EMBL" id="UINC01144479">
    <property type="protein sequence ID" value="SVD34018.1"/>
    <property type="molecule type" value="Genomic_DNA"/>
</dbReference>
<reference evidence="1" key="1">
    <citation type="submission" date="2018-05" db="EMBL/GenBank/DDBJ databases">
        <authorList>
            <person name="Lanie J.A."/>
            <person name="Ng W.-L."/>
            <person name="Kazmierczak K.M."/>
            <person name="Andrzejewski T.M."/>
            <person name="Davidsen T.M."/>
            <person name="Wayne K.J."/>
            <person name="Tettelin H."/>
            <person name="Glass J.I."/>
            <person name="Rusch D."/>
            <person name="Podicherti R."/>
            <person name="Tsui H.-C.T."/>
            <person name="Winkler M.E."/>
        </authorList>
    </citation>
    <scope>NUCLEOTIDE SEQUENCE</scope>
</reference>
<proteinExistence type="predicted"/>